<dbReference type="InterPro" id="IPR001965">
    <property type="entry name" value="Znf_PHD"/>
</dbReference>
<feature type="compositionally biased region" description="Polar residues" evidence="5">
    <location>
        <begin position="289"/>
        <end position="298"/>
    </location>
</feature>
<dbReference type="InterPro" id="IPR052819">
    <property type="entry name" value="Chromatin_regulatory_protein"/>
</dbReference>
<feature type="compositionally biased region" description="Low complexity" evidence="5">
    <location>
        <begin position="1241"/>
        <end position="1251"/>
    </location>
</feature>
<dbReference type="SMART" id="SM00249">
    <property type="entry name" value="PHD"/>
    <property type="match status" value="2"/>
</dbReference>
<dbReference type="InterPro" id="IPR011011">
    <property type="entry name" value="Znf_FYVE_PHD"/>
</dbReference>
<evidence type="ECO:0000256" key="1">
    <source>
        <dbReference type="ARBA" id="ARBA00022723"/>
    </source>
</evidence>
<dbReference type="CDD" id="cd15535">
    <property type="entry name" value="PHD1_Rco1"/>
    <property type="match status" value="1"/>
</dbReference>
<evidence type="ECO:0000256" key="3">
    <source>
        <dbReference type="ARBA" id="ARBA00022833"/>
    </source>
</evidence>
<accession>W9VEU1</accession>
<dbReference type="OrthoDB" id="5876363at2759"/>
<name>W9VEU1_9EURO</name>
<dbReference type="AlphaFoldDB" id="W9VEU1"/>
<feature type="region of interest" description="Disordered" evidence="5">
    <location>
        <begin position="137"/>
        <end position="166"/>
    </location>
</feature>
<keyword evidence="2 4" id="KW-0863">Zinc-finger</keyword>
<dbReference type="EMBL" id="AMGW01000007">
    <property type="protein sequence ID" value="EXJ53983.1"/>
    <property type="molecule type" value="Genomic_DNA"/>
</dbReference>
<organism evidence="7 8">
    <name type="scientific">Cladophialophora yegresii CBS 114405</name>
    <dbReference type="NCBI Taxonomy" id="1182544"/>
    <lineage>
        <taxon>Eukaryota</taxon>
        <taxon>Fungi</taxon>
        <taxon>Dikarya</taxon>
        <taxon>Ascomycota</taxon>
        <taxon>Pezizomycotina</taxon>
        <taxon>Eurotiomycetes</taxon>
        <taxon>Chaetothyriomycetidae</taxon>
        <taxon>Chaetothyriales</taxon>
        <taxon>Herpotrichiellaceae</taxon>
        <taxon>Cladophialophora</taxon>
    </lineage>
</organism>
<feature type="compositionally biased region" description="Gly residues" evidence="5">
    <location>
        <begin position="1222"/>
        <end position="1240"/>
    </location>
</feature>
<feature type="compositionally biased region" description="Basic residues" evidence="5">
    <location>
        <begin position="1"/>
        <end position="11"/>
    </location>
</feature>
<keyword evidence="3" id="KW-0862">Zinc</keyword>
<dbReference type="InterPro" id="IPR019786">
    <property type="entry name" value="Zinc_finger_PHD-type_CS"/>
</dbReference>
<dbReference type="GO" id="GO:0032221">
    <property type="term" value="C:Rpd3S complex"/>
    <property type="evidence" value="ECO:0007669"/>
    <property type="project" value="TreeGrafter"/>
</dbReference>
<feature type="compositionally biased region" description="Polar residues" evidence="5">
    <location>
        <begin position="433"/>
        <end position="450"/>
    </location>
</feature>
<dbReference type="InterPro" id="IPR013083">
    <property type="entry name" value="Znf_RING/FYVE/PHD"/>
</dbReference>
<dbReference type="GO" id="GO:0008270">
    <property type="term" value="F:zinc ion binding"/>
    <property type="evidence" value="ECO:0007669"/>
    <property type="project" value="UniProtKB-KW"/>
</dbReference>
<dbReference type="VEuPathDB" id="FungiDB:A1O7_09320"/>
<evidence type="ECO:0000256" key="5">
    <source>
        <dbReference type="SAM" id="MobiDB-lite"/>
    </source>
</evidence>
<reference evidence="7 8" key="1">
    <citation type="submission" date="2013-03" db="EMBL/GenBank/DDBJ databases">
        <title>The Genome Sequence of Cladophialophora yegresii CBS 114405.</title>
        <authorList>
            <consortium name="The Broad Institute Genomics Platform"/>
            <person name="Cuomo C."/>
            <person name="de Hoog S."/>
            <person name="Gorbushina A."/>
            <person name="Walker B."/>
            <person name="Young S.K."/>
            <person name="Zeng Q."/>
            <person name="Gargeya S."/>
            <person name="Fitzgerald M."/>
            <person name="Haas B."/>
            <person name="Abouelleil A."/>
            <person name="Allen A.W."/>
            <person name="Alvarado L."/>
            <person name="Arachchi H.M."/>
            <person name="Berlin A.M."/>
            <person name="Chapman S.B."/>
            <person name="Gainer-Dewar J."/>
            <person name="Goldberg J."/>
            <person name="Griggs A."/>
            <person name="Gujja S."/>
            <person name="Hansen M."/>
            <person name="Howarth C."/>
            <person name="Imamovic A."/>
            <person name="Ireland A."/>
            <person name="Larimer J."/>
            <person name="McCowan C."/>
            <person name="Murphy C."/>
            <person name="Pearson M."/>
            <person name="Poon T.W."/>
            <person name="Priest M."/>
            <person name="Roberts A."/>
            <person name="Saif S."/>
            <person name="Shea T."/>
            <person name="Sisk P."/>
            <person name="Sykes S."/>
            <person name="Wortman J."/>
            <person name="Nusbaum C."/>
            <person name="Birren B."/>
        </authorList>
    </citation>
    <scope>NUCLEOTIDE SEQUENCE [LARGE SCALE GENOMIC DNA]</scope>
    <source>
        <strain evidence="7 8">CBS 114405</strain>
    </source>
</reference>
<feature type="compositionally biased region" description="Low complexity" evidence="5">
    <location>
        <begin position="378"/>
        <end position="391"/>
    </location>
</feature>
<dbReference type="eggNOG" id="KOG4299">
    <property type="taxonomic scope" value="Eukaryota"/>
</dbReference>
<sequence length="1251" mass="136559">MATRSLRHRSSRYSSPATFGEKGPAPKPVEEPPPKNGQQTSLDGWIEPALRPPAPSFEDTRGLERVGVLENMQPLGTAPSQRLLQKLKLTYARPSPRPTPAQVAEEVVTPVTEPAEKMDLASPVEEAVAERPSAGIFHELPPPHQVPPDTSLISSPPRGRPAGRLSAELPQPGGLSPSPITYPLAPAQHVSPKPLSIQQQLRQDRLRTHVERAIQEAQQKNTPALVNGLQRIREDAHINYDLWNVVEAMMNNSPTPGQFKLFKRYIKSGVKQHRRESEMSASPYHPSPQRFSELTSPNYRERSPRPRHAQIPPPGYPEQPHPRLSLYFSGKAPADTYGSEEMPVSPSTVPPQLGVSELSTRTTRPSATISPHKRKRSGSLSSSSSLSSPPSVFDGAPINLSTWMELDGPDGSGQSGSAARRQDKSRGTAGSRLRSSASATNHPAQPSPDHSQLEAATASRANASKRFKKGREETEFDIDELSRRKRNFLDDSFHDYNTIPRPESSERGPIHGHPERPVVTDDPPPPVIHPNRLAVSHAAFPSALSVQAPASDIPTNGTGRKRAYDEVDADDLDLTSAASSSPGPLLVPPPPLGVAKAASRAATPRATRLQQQQQPPAQKTRKSARVMVSPNKPKNGGITAGISRAGPGRDSRDAAIGNAKGADSGAEDNDEFCASCGGEGKLLCCDGCTNSFHHSCLEPPLNPEEEVEGEWYCPRCVARRTKEAPSPAGLLGMAIRRVDDIIPKAYALPHDIREYFEGVRTGEEGEYEEVGLPRTQNNVGRMNRAGFIEEPNYKETRDGKGNMIRCYQCNLTTNGRDIIPCDFCPAKWHLDCIDPPLAVPPRRRAGDKPGAAWRCPLHVDQDLLSVSRQAEKAPGDLGRIPKPRKPKNAIPWDISVARGFRNNGVIEVELMKDQPDAGKLKELQMNGRVYRVPEMGIRLDFIDRVKKSWYEDQSFPRLMDAPKKTRNRKYRPDGAVLHHPPQQSLIKIREPDFFTGANALAITETAKANVALRRRSIREQQTVLNLARMSERGIDGYSGDALAELTNTLISEAPDKVVRATERTEVDQLLQLQELINRRLAILNRLGPVETGHSGRSVNGNRIPPAQDPNIDPILRSGGFDVPPPKTFPVQDLPIDPALQFSAASRTKLLNGDTPEYGDAQDADDEAEAEFPLGPFADAGKPAWMAKREESLQWPDDSSVSRKSTPVGYARASKLLVPRHGYGNGNGNGNGAGNGTGTDGMDGMDGIEMGS</sequence>
<evidence type="ECO:0000256" key="4">
    <source>
        <dbReference type="PROSITE-ProRule" id="PRU00146"/>
    </source>
</evidence>
<keyword evidence="1" id="KW-0479">Metal-binding</keyword>
<feature type="region of interest" description="Disordered" evidence="5">
    <location>
        <begin position="273"/>
        <end position="473"/>
    </location>
</feature>
<comment type="caution">
    <text evidence="7">The sequence shown here is derived from an EMBL/GenBank/DDBJ whole genome shotgun (WGS) entry which is preliminary data.</text>
</comment>
<feature type="compositionally biased region" description="Low complexity" evidence="5">
    <location>
        <begin position="593"/>
        <end position="618"/>
    </location>
</feature>
<dbReference type="PROSITE" id="PS01359">
    <property type="entry name" value="ZF_PHD_1"/>
    <property type="match status" value="1"/>
</dbReference>
<evidence type="ECO:0000259" key="6">
    <source>
        <dbReference type="PROSITE" id="PS50016"/>
    </source>
</evidence>
<dbReference type="SUPFAM" id="SSF57903">
    <property type="entry name" value="FYVE/PHD zinc finger"/>
    <property type="match status" value="2"/>
</dbReference>
<proteinExistence type="predicted"/>
<evidence type="ECO:0000313" key="7">
    <source>
        <dbReference type="EMBL" id="EXJ53983.1"/>
    </source>
</evidence>
<dbReference type="HOGENOM" id="CLU_001648_0_0_1"/>
<dbReference type="InterPro" id="IPR019787">
    <property type="entry name" value="Znf_PHD-finger"/>
</dbReference>
<feature type="region of interest" description="Disordered" evidence="5">
    <location>
        <begin position="494"/>
        <end position="530"/>
    </location>
</feature>
<keyword evidence="8" id="KW-1185">Reference proteome</keyword>
<dbReference type="Gene3D" id="3.30.40.10">
    <property type="entry name" value="Zinc/RING finger domain, C3HC4 (zinc finger)"/>
    <property type="match status" value="2"/>
</dbReference>
<dbReference type="GeneID" id="19183883"/>
<evidence type="ECO:0000313" key="8">
    <source>
        <dbReference type="Proteomes" id="UP000019473"/>
    </source>
</evidence>
<dbReference type="PROSITE" id="PS50016">
    <property type="entry name" value="ZF_PHD_2"/>
    <property type="match status" value="1"/>
</dbReference>
<feature type="compositionally biased region" description="Polar residues" evidence="5">
    <location>
        <begin position="357"/>
        <end position="369"/>
    </location>
</feature>
<dbReference type="PANTHER" id="PTHR47636">
    <property type="entry name" value="TRANSCRIPTIONAL REGULATORY PROTEIN RCO1"/>
    <property type="match status" value="1"/>
</dbReference>
<dbReference type="GO" id="GO:0006357">
    <property type="term" value="P:regulation of transcription by RNA polymerase II"/>
    <property type="evidence" value="ECO:0007669"/>
    <property type="project" value="TreeGrafter"/>
</dbReference>
<dbReference type="CDD" id="cd15534">
    <property type="entry name" value="PHD2_PHF12_Rco1"/>
    <property type="match status" value="1"/>
</dbReference>
<gene>
    <name evidence="7" type="ORF">A1O7_09320</name>
</gene>
<dbReference type="STRING" id="1182544.W9VEU1"/>
<evidence type="ECO:0000256" key="2">
    <source>
        <dbReference type="ARBA" id="ARBA00022771"/>
    </source>
</evidence>
<feature type="region of interest" description="Disordered" evidence="5">
    <location>
        <begin position="1"/>
        <end position="59"/>
    </location>
</feature>
<feature type="region of interest" description="Disordered" evidence="5">
    <location>
        <begin position="574"/>
        <end position="668"/>
    </location>
</feature>
<protein>
    <recommendedName>
        <fullName evidence="6">PHD-type domain-containing protein</fullName>
    </recommendedName>
</protein>
<dbReference type="RefSeq" id="XP_007761498.1">
    <property type="nucleotide sequence ID" value="XM_007763308.1"/>
</dbReference>
<feature type="region of interest" description="Disordered" evidence="5">
    <location>
        <begin position="1218"/>
        <end position="1251"/>
    </location>
</feature>
<feature type="domain" description="PHD-type" evidence="6">
    <location>
        <begin position="670"/>
        <end position="719"/>
    </location>
</feature>
<dbReference type="Pfam" id="PF00628">
    <property type="entry name" value="PHD"/>
    <property type="match status" value="1"/>
</dbReference>
<feature type="compositionally biased region" description="Low complexity" evidence="5">
    <location>
        <begin position="574"/>
        <end position="584"/>
    </location>
</feature>
<dbReference type="Proteomes" id="UP000019473">
    <property type="component" value="Unassembled WGS sequence"/>
</dbReference>
<feature type="compositionally biased region" description="Low complexity" evidence="5">
    <location>
        <begin position="12"/>
        <end position="23"/>
    </location>
</feature>
<dbReference type="PANTHER" id="PTHR47636:SF1">
    <property type="entry name" value="TRANSCRIPTIONAL REGULATORY PROTEIN RCO1"/>
    <property type="match status" value="1"/>
</dbReference>
<feature type="compositionally biased region" description="Basic and acidic residues" evidence="5">
    <location>
        <begin position="503"/>
        <end position="519"/>
    </location>
</feature>